<dbReference type="STRING" id="1447782.SAMN05444417_3217"/>
<dbReference type="Pfam" id="PF13470">
    <property type="entry name" value="PIN_3"/>
    <property type="match status" value="1"/>
</dbReference>
<dbReference type="EMBL" id="FQYO01000006">
    <property type="protein sequence ID" value="SHJ21253.1"/>
    <property type="molecule type" value="Genomic_DNA"/>
</dbReference>
<name>A0A1M6HGF4_9RHOB</name>
<dbReference type="AlphaFoldDB" id="A0A1M6HGF4"/>
<evidence type="ECO:0000259" key="1">
    <source>
        <dbReference type="Pfam" id="PF13470"/>
    </source>
</evidence>
<dbReference type="RefSeq" id="WP_073333485.1">
    <property type="nucleotide sequence ID" value="NZ_FQYO01000006.1"/>
</dbReference>
<evidence type="ECO:0000313" key="2">
    <source>
        <dbReference type="EMBL" id="SHJ21253.1"/>
    </source>
</evidence>
<reference evidence="2 3" key="1">
    <citation type="submission" date="2016-11" db="EMBL/GenBank/DDBJ databases">
        <authorList>
            <person name="Jaros S."/>
            <person name="Januszkiewicz K."/>
            <person name="Wedrychowicz H."/>
        </authorList>
    </citation>
    <scope>NUCLEOTIDE SEQUENCE [LARGE SCALE GENOMIC DNA]</scope>
    <source>
        <strain evidence="2 3">DSM 100565</strain>
    </source>
</reference>
<proteinExistence type="predicted"/>
<feature type="domain" description="PIN" evidence="1">
    <location>
        <begin position="8"/>
        <end position="114"/>
    </location>
</feature>
<dbReference type="InterPro" id="IPR029060">
    <property type="entry name" value="PIN-like_dom_sf"/>
</dbReference>
<keyword evidence="3" id="KW-1185">Reference proteome</keyword>
<dbReference type="Proteomes" id="UP000184292">
    <property type="component" value="Unassembled WGS sequence"/>
</dbReference>
<protein>
    <submittedName>
        <fullName evidence="2">PIN domain-containing protein</fullName>
    </submittedName>
</protein>
<accession>A0A1M6HGF4</accession>
<dbReference type="NCBIfam" id="NF046100">
    <property type="entry name" value="RSP_2648_fam_PIN"/>
    <property type="match status" value="1"/>
</dbReference>
<gene>
    <name evidence="2" type="ORF">SAMN05444417_3217</name>
</gene>
<organism evidence="2 3">
    <name type="scientific">Wenxinia saemankumensis</name>
    <dbReference type="NCBI Taxonomy" id="1447782"/>
    <lineage>
        <taxon>Bacteria</taxon>
        <taxon>Pseudomonadati</taxon>
        <taxon>Pseudomonadota</taxon>
        <taxon>Alphaproteobacteria</taxon>
        <taxon>Rhodobacterales</taxon>
        <taxon>Roseobacteraceae</taxon>
        <taxon>Wenxinia</taxon>
    </lineage>
</organism>
<dbReference type="SUPFAM" id="SSF88723">
    <property type="entry name" value="PIN domain-like"/>
    <property type="match status" value="1"/>
</dbReference>
<evidence type="ECO:0000313" key="3">
    <source>
        <dbReference type="Proteomes" id="UP000184292"/>
    </source>
</evidence>
<sequence length="185" mass="20162">MNGRGGPRVLIDANVLYPTVMREVVLGVASEGLFVPRWTARIAEEWARAAARLGPEAERIARTDAARAAEAFPQALITSYEHRERGLRLPDPADVHVLAAAIHGSCDIILTSNARDFPRGLLAEWGLERQDPDQLMRALYDRAPDPVEAVVARTLATARALSGTDWTARALLKKARLPKLAKAVG</sequence>
<dbReference type="InterPro" id="IPR002716">
    <property type="entry name" value="PIN_dom"/>
</dbReference>